<feature type="transmembrane region" description="Helical" evidence="1">
    <location>
        <begin position="38"/>
        <end position="55"/>
    </location>
</feature>
<dbReference type="RefSeq" id="WP_166277348.1">
    <property type="nucleotide sequence ID" value="NZ_JAAFGS010000007.1"/>
</dbReference>
<evidence type="ECO:0000313" key="3">
    <source>
        <dbReference type="Proteomes" id="UP000800303"/>
    </source>
</evidence>
<accession>A0ABX0F8R5</accession>
<reference evidence="2 3" key="1">
    <citation type="submission" date="2020-01" db="EMBL/GenBank/DDBJ databases">
        <title>Polyphasic characterisation and genomic insights into a novel alkali tolerant bacterium VR-M41.</title>
        <authorList>
            <person name="Vemuluri V.R."/>
        </authorList>
    </citation>
    <scope>NUCLEOTIDE SEQUENCE [LARGE SCALE GENOMIC DNA]</scope>
    <source>
        <strain evidence="2 3">VR-M41</strain>
    </source>
</reference>
<protein>
    <submittedName>
        <fullName evidence="2">Uncharacterized protein</fullName>
    </submittedName>
</protein>
<keyword evidence="1" id="KW-0472">Membrane</keyword>
<sequence length="237" mass="26087">MSGEMTGRIAINAAALLIVTAIWFVLGSRDLYARQIVPLYYAGGVLLIAAVLFVLNRWGMKASLPFTLASIGLALVLFIAISRPVAANPLYRDVLGHYYERFQADTLLRFPAYMRAEHNYVTVIRALEDAGVRANTIEGGIGEGSGPEQVDGDRTKAQVVYLINGDTYAIFDWKDRRVLGVRPAASLLEEAEAELKADQAVDSRHLKAYLILFRLTSGGSQGFYVYARDGELKLVAR</sequence>
<keyword evidence="3" id="KW-1185">Reference proteome</keyword>
<proteinExistence type="predicted"/>
<keyword evidence="1" id="KW-1133">Transmembrane helix</keyword>
<keyword evidence="1" id="KW-0812">Transmembrane</keyword>
<comment type="caution">
    <text evidence="2">The sequence shown here is derived from an EMBL/GenBank/DDBJ whole genome shotgun (WGS) entry which is preliminary data.</text>
</comment>
<name>A0ABX0F8R5_9BACL</name>
<gene>
    <name evidence="2" type="ORF">GYN08_18405</name>
</gene>
<dbReference type="Proteomes" id="UP000800303">
    <property type="component" value="Unassembled WGS sequence"/>
</dbReference>
<feature type="transmembrane region" description="Helical" evidence="1">
    <location>
        <begin position="62"/>
        <end position="81"/>
    </location>
</feature>
<feature type="transmembrane region" description="Helical" evidence="1">
    <location>
        <begin position="9"/>
        <end position="26"/>
    </location>
</feature>
<dbReference type="EMBL" id="JAAFGS010000007">
    <property type="protein sequence ID" value="NGZ77267.1"/>
    <property type="molecule type" value="Genomic_DNA"/>
</dbReference>
<evidence type="ECO:0000256" key="1">
    <source>
        <dbReference type="SAM" id="Phobius"/>
    </source>
</evidence>
<evidence type="ECO:0000313" key="2">
    <source>
        <dbReference type="EMBL" id="NGZ77267.1"/>
    </source>
</evidence>
<organism evidence="2 3">
    <name type="scientific">Saccharibacillus alkalitolerans</name>
    <dbReference type="NCBI Taxonomy" id="2705290"/>
    <lineage>
        <taxon>Bacteria</taxon>
        <taxon>Bacillati</taxon>
        <taxon>Bacillota</taxon>
        <taxon>Bacilli</taxon>
        <taxon>Bacillales</taxon>
        <taxon>Paenibacillaceae</taxon>
        <taxon>Saccharibacillus</taxon>
    </lineage>
</organism>